<feature type="transmembrane region" description="Helical" evidence="1">
    <location>
        <begin position="30"/>
        <end position="47"/>
    </location>
</feature>
<dbReference type="RefSeq" id="WP_377914055.1">
    <property type="nucleotide sequence ID" value="NZ_JBHRZT010000032.1"/>
</dbReference>
<keyword evidence="1" id="KW-0472">Membrane</keyword>
<evidence type="ECO:0000313" key="2">
    <source>
        <dbReference type="EMBL" id="MFC3883509.1"/>
    </source>
</evidence>
<evidence type="ECO:0008006" key="4">
    <source>
        <dbReference type="Google" id="ProtNLM"/>
    </source>
</evidence>
<organism evidence="2 3">
    <name type="scientific">Bacillus songklensis</name>
    <dbReference type="NCBI Taxonomy" id="1069116"/>
    <lineage>
        <taxon>Bacteria</taxon>
        <taxon>Bacillati</taxon>
        <taxon>Bacillota</taxon>
        <taxon>Bacilli</taxon>
        <taxon>Bacillales</taxon>
        <taxon>Bacillaceae</taxon>
        <taxon>Bacillus</taxon>
    </lineage>
</organism>
<name>A0ABV8B1T1_9BACI</name>
<accession>A0ABV8B1T1</accession>
<evidence type="ECO:0000313" key="3">
    <source>
        <dbReference type="Proteomes" id="UP001595752"/>
    </source>
</evidence>
<keyword evidence="3" id="KW-1185">Reference proteome</keyword>
<dbReference type="EMBL" id="JBHRZT010000032">
    <property type="protein sequence ID" value="MFC3883509.1"/>
    <property type="molecule type" value="Genomic_DNA"/>
</dbReference>
<sequence length="49" mass="5271">MNKISIIGGAGTLGATMGFLLSLDQKIEEVCLEVLKFLFSAAFLLMAKH</sequence>
<comment type="caution">
    <text evidence="2">The sequence shown here is derived from an EMBL/GenBank/DDBJ whole genome shotgun (WGS) entry which is preliminary data.</text>
</comment>
<protein>
    <recommendedName>
        <fullName evidence="4">Malate dehydrogenase</fullName>
    </recommendedName>
</protein>
<proteinExistence type="predicted"/>
<evidence type="ECO:0000256" key="1">
    <source>
        <dbReference type="SAM" id="Phobius"/>
    </source>
</evidence>
<keyword evidence="1" id="KW-0812">Transmembrane</keyword>
<gene>
    <name evidence="2" type="ORF">ACFOU2_08310</name>
</gene>
<dbReference type="Proteomes" id="UP001595752">
    <property type="component" value="Unassembled WGS sequence"/>
</dbReference>
<keyword evidence="1" id="KW-1133">Transmembrane helix</keyword>
<feature type="transmembrane region" description="Helical" evidence="1">
    <location>
        <begin position="6"/>
        <end position="23"/>
    </location>
</feature>
<reference evidence="3" key="1">
    <citation type="journal article" date="2019" name="Int. J. Syst. Evol. Microbiol.">
        <title>The Global Catalogue of Microorganisms (GCM) 10K type strain sequencing project: providing services to taxonomists for standard genome sequencing and annotation.</title>
        <authorList>
            <consortium name="The Broad Institute Genomics Platform"/>
            <consortium name="The Broad Institute Genome Sequencing Center for Infectious Disease"/>
            <person name="Wu L."/>
            <person name="Ma J."/>
        </authorList>
    </citation>
    <scope>NUCLEOTIDE SEQUENCE [LARGE SCALE GENOMIC DNA]</scope>
    <source>
        <strain evidence="3">CCUG 61889</strain>
    </source>
</reference>